<reference evidence="2 3" key="1">
    <citation type="submission" date="2019-06" db="EMBL/GenBank/DDBJ databases">
        <title>Genomic Encyclopedia of Type Strains, Phase IV (KMG-V): Genome sequencing to study the core and pangenomes of soil and plant-associated prokaryotes.</title>
        <authorList>
            <person name="Whitman W."/>
        </authorList>
    </citation>
    <scope>NUCLEOTIDE SEQUENCE [LARGE SCALE GENOMIC DNA]</scope>
    <source>
        <strain evidence="2 3">BR 11622</strain>
    </source>
</reference>
<name>A0A560H2P7_9PROT</name>
<evidence type="ECO:0000313" key="3">
    <source>
        <dbReference type="Proteomes" id="UP000315751"/>
    </source>
</evidence>
<proteinExistence type="predicted"/>
<dbReference type="EMBL" id="VITR01000009">
    <property type="protein sequence ID" value="TWB40573.1"/>
    <property type="molecule type" value="Genomic_DNA"/>
</dbReference>
<dbReference type="OrthoDB" id="9799296at2"/>
<dbReference type="AlphaFoldDB" id="A0A560H2P7"/>
<comment type="caution">
    <text evidence="2">The sequence shown here is derived from an EMBL/GenBank/DDBJ whole genome shotgun (WGS) entry which is preliminary data.</text>
</comment>
<keyword evidence="3" id="KW-1185">Reference proteome</keyword>
<accession>A0A560H2P7</accession>
<gene>
    <name evidence="2" type="ORF">FBZ90_109176</name>
</gene>
<sequence length="176" mass="19566">MSPSSPSLSPAQVVDGQLRAYNAKDIDAFMAFWADDARLYQHPDTLLASGAAEIRARHVLRFQEPNLHGRLLHRVAVGATVVDHEVVTRTFPEGPGTVEVIGIYEVVAGRISRAWFTLGTPLLGEAAPLGQRKPRLSSRETRRPTCARHPLWHQELRHDEKGPRLAGPARYRLCLP</sequence>
<dbReference type="RefSeq" id="WP_145733788.1">
    <property type="nucleotide sequence ID" value="NZ_VITR01000009.1"/>
</dbReference>
<feature type="domain" description="SnoaL-like" evidence="1">
    <location>
        <begin position="17"/>
        <end position="113"/>
    </location>
</feature>
<dbReference type="Gene3D" id="3.10.450.50">
    <property type="match status" value="1"/>
</dbReference>
<dbReference type="Pfam" id="PF12680">
    <property type="entry name" value="SnoaL_2"/>
    <property type="match status" value="1"/>
</dbReference>
<evidence type="ECO:0000259" key="1">
    <source>
        <dbReference type="Pfam" id="PF12680"/>
    </source>
</evidence>
<dbReference type="Proteomes" id="UP000315751">
    <property type="component" value="Unassembled WGS sequence"/>
</dbReference>
<organism evidence="2 3">
    <name type="scientific">Nitrospirillum amazonense</name>
    <dbReference type="NCBI Taxonomy" id="28077"/>
    <lineage>
        <taxon>Bacteria</taxon>
        <taxon>Pseudomonadati</taxon>
        <taxon>Pseudomonadota</taxon>
        <taxon>Alphaproteobacteria</taxon>
        <taxon>Rhodospirillales</taxon>
        <taxon>Azospirillaceae</taxon>
        <taxon>Nitrospirillum</taxon>
    </lineage>
</organism>
<dbReference type="InterPro" id="IPR032710">
    <property type="entry name" value="NTF2-like_dom_sf"/>
</dbReference>
<protein>
    <recommendedName>
        <fullName evidence="1">SnoaL-like domain-containing protein</fullName>
    </recommendedName>
</protein>
<dbReference type="InterPro" id="IPR037401">
    <property type="entry name" value="SnoaL-like"/>
</dbReference>
<evidence type="ECO:0000313" key="2">
    <source>
        <dbReference type="EMBL" id="TWB40573.1"/>
    </source>
</evidence>
<dbReference type="SUPFAM" id="SSF54427">
    <property type="entry name" value="NTF2-like"/>
    <property type="match status" value="1"/>
</dbReference>